<sequence length="194" mass="21957">MVSDSELVNRLWDVLQTSDLNTTTARSVRRTLESEFDIDLSDRKPFFRDQIDSFLDTCVQRTHNNAVIVEEEDEEAIHEEASETLKLKDNKSVSEEEEESNGQRRKKRRLVLTLADDPIASLIDTAFMGRLGMMGSEKTTMGKVLSEALAYSFVDRLNPTCIQNVALEYIRRKSHVSDTAEGVEEGKSGKDLIP</sequence>
<evidence type="ECO:0000313" key="4">
    <source>
        <dbReference type="Proteomes" id="UP000306102"/>
    </source>
</evidence>
<keyword evidence="4" id="KW-1185">Reference proteome</keyword>
<reference evidence="3 4" key="1">
    <citation type="journal article" date="2018" name="Proc. Natl. Acad. Sci. U.S.A.">
        <title>Draft genome sequence of Camellia sinensis var. sinensis provides insights into the evolution of the tea genome and tea quality.</title>
        <authorList>
            <person name="Wei C."/>
            <person name="Yang H."/>
            <person name="Wang S."/>
            <person name="Zhao J."/>
            <person name="Liu C."/>
            <person name="Gao L."/>
            <person name="Xia E."/>
            <person name="Lu Y."/>
            <person name="Tai Y."/>
            <person name="She G."/>
            <person name="Sun J."/>
            <person name="Cao H."/>
            <person name="Tong W."/>
            <person name="Gao Q."/>
            <person name="Li Y."/>
            <person name="Deng W."/>
            <person name="Jiang X."/>
            <person name="Wang W."/>
            <person name="Chen Q."/>
            <person name="Zhang S."/>
            <person name="Li H."/>
            <person name="Wu J."/>
            <person name="Wang P."/>
            <person name="Li P."/>
            <person name="Shi C."/>
            <person name="Zheng F."/>
            <person name="Jian J."/>
            <person name="Huang B."/>
            <person name="Shan D."/>
            <person name="Shi M."/>
            <person name="Fang C."/>
            <person name="Yue Y."/>
            <person name="Li F."/>
            <person name="Li D."/>
            <person name="Wei S."/>
            <person name="Han B."/>
            <person name="Jiang C."/>
            <person name="Yin Y."/>
            <person name="Xia T."/>
            <person name="Zhang Z."/>
            <person name="Bennetzen J.L."/>
            <person name="Zhao S."/>
            <person name="Wan X."/>
        </authorList>
    </citation>
    <scope>NUCLEOTIDE SEQUENCE [LARGE SCALE GENOMIC DNA]</scope>
    <source>
        <strain evidence="4">cv. Shuchazao</strain>
        <tissue evidence="3">Leaf</tissue>
    </source>
</reference>
<evidence type="ECO:0000259" key="2">
    <source>
        <dbReference type="PROSITE" id="PS51998"/>
    </source>
</evidence>
<dbReference type="AlphaFoldDB" id="A0A4S4CXG3"/>
<dbReference type="Proteomes" id="UP000306102">
    <property type="component" value="Unassembled WGS sequence"/>
</dbReference>
<feature type="domain" description="DEK-C" evidence="2">
    <location>
        <begin position="1"/>
        <end position="56"/>
    </location>
</feature>
<accession>A0A4S4CXG3</accession>
<name>A0A4S4CXG3_CAMSN</name>
<organism evidence="3 4">
    <name type="scientific">Camellia sinensis var. sinensis</name>
    <name type="common">China tea</name>
    <dbReference type="NCBI Taxonomy" id="542762"/>
    <lineage>
        <taxon>Eukaryota</taxon>
        <taxon>Viridiplantae</taxon>
        <taxon>Streptophyta</taxon>
        <taxon>Embryophyta</taxon>
        <taxon>Tracheophyta</taxon>
        <taxon>Spermatophyta</taxon>
        <taxon>Magnoliopsida</taxon>
        <taxon>eudicotyledons</taxon>
        <taxon>Gunneridae</taxon>
        <taxon>Pentapetalae</taxon>
        <taxon>asterids</taxon>
        <taxon>Ericales</taxon>
        <taxon>Theaceae</taxon>
        <taxon>Camellia</taxon>
    </lineage>
</organism>
<dbReference type="EMBL" id="SDRB02013588">
    <property type="protein sequence ID" value="THF94579.1"/>
    <property type="molecule type" value="Genomic_DNA"/>
</dbReference>
<gene>
    <name evidence="3" type="ORF">TEA_002927</name>
</gene>
<proteinExistence type="predicted"/>
<dbReference type="Gene3D" id="1.10.10.60">
    <property type="entry name" value="Homeodomain-like"/>
    <property type="match status" value="1"/>
</dbReference>
<dbReference type="Pfam" id="PF08766">
    <property type="entry name" value="DEK_C"/>
    <property type="match status" value="1"/>
</dbReference>
<feature type="region of interest" description="Disordered" evidence="1">
    <location>
        <begin position="86"/>
        <end position="106"/>
    </location>
</feature>
<dbReference type="PROSITE" id="PS51998">
    <property type="entry name" value="DEK_C"/>
    <property type="match status" value="1"/>
</dbReference>
<dbReference type="InterPro" id="IPR014876">
    <property type="entry name" value="DEK_C"/>
</dbReference>
<dbReference type="SUPFAM" id="SSF109715">
    <property type="entry name" value="DEK C-terminal domain"/>
    <property type="match status" value="1"/>
</dbReference>
<evidence type="ECO:0000313" key="3">
    <source>
        <dbReference type="EMBL" id="THF94579.1"/>
    </source>
</evidence>
<comment type="caution">
    <text evidence="3">The sequence shown here is derived from an EMBL/GenBank/DDBJ whole genome shotgun (WGS) entry which is preliminary data.</text>
</comment>
<dbReference type="STRING" id="542762.A0A4S4CXG3"/>
<protein>
    <recommendedName>
        <fullName evidence="2">DEK-C domain-containing protein</fullName>
    </recommendedName>
</protein>
<evidence type="ECO:0000256" key="1">
    <source>
        <dbReference type="SAM" id="MobiDB-lite"/>
    </source>
</evidence>